<dbReference type="Proteomes" id="UP000000383">
    <property type="component" value="Chromosome"/>
</dbReference>
<evidence type="ECO:0000256" key="12">
    <source>
        <dbReference type="RuleBase" id="RU004004"/>
    </source>
</evidence>
<dbReference type="PANTHER" id="PTHR30604:SF1">
    <property type="entry name" value="DNA UTILIZATION PROTEIN HOFQ"/>
    <property type="match status" value="1"/>
</dbReference>
<reference evidence="15" key="1">
    <citation type="submission" date="2010-05" db="EMBL/GenBank/DDBJ databases">
        <title>Complete sequence of Methylotenera sp. 301.</title>
        <authorList>
            <person name="Lucas S."/>
            <person name="Copeland A."/>
            <person name="Lapidus A."/>
            <person name="Cheng J.-F."/>
            <person name="Bruce D."/>
            <person name="Goodwin L."/>
            <person name="Pitluck S."/>
            <person name="Clum A."/>
            <person name="Land M."/>
            <person name="Hauser L."/>
            <person name="Kyrpides N."/>
            <person name="Ivanova N."/>
            <person name="Chistoservova L."/>
            <person name="Kalyuzhnaya M."/>
            <person name="Woyke T."/>
        </authorList>
    </citation>
    <scope>NUCLEOTIDE SEQUENCE [LARGE SCALE GENOMIC DNA]</scope>
    <source>
        <strain evidence="15">301</strain>
    </source>
</reference>
<evidence type="ECO:0000256" key="7">
    <source>
        <dbReference type="ARBA" id="ARBA00023136"/>
    </source>
</evidence>
<organism evidence="14 15">
    <name type="scientific">Methylotenera versatilis (strain 301)</name>
    <dbReference type="NCBI Taxonomy" id="666681"/>
    <lineage>
        <taxon>Bacteria</taxon>
        <taxon>Pseudomonadati</taxon>
        <taxon>Pseudomonadota</taxon>
        <taxon>Betaproteobacteria</taxon>
        <taxon>Nitrosomonadales</taxon>
        <taxon>Methylophilaceae</taxon>
        <taxon>Methylotenera</taxon>
    </lineage>
</organism>
<evidence type="ECO:0000256" key="9">
    <source>
        <dbReference type="ARBA" id="ARBA00023287"/>
    </source>
</evidence>
<protein>
    <recommendedName>
        <fullName evidence="3">Type IV pilus biogenesis and competence protein PilQ</fullName>
    </recommendedName>
</protein>
<dbReference type="GO" id="GO:0009306">
    <property type="term" value="P:protein secretion"/>
    <property type="evidence" value="ECO:0007669"/>
    <property type="project" value="InterPro"/>
</dbReference>
<dbReference type="Pfam" id="PF11741">
    <property type="entry name" value="AMIN"/>
    <property type="match status" value="2"/>
</dbReference>
<evidence type="ECO:0000256" key="6">
    <source>
        <dbReference type="ARBA" id="ARBA00022927"/>
    </source>
</evidence>
<evidence type="ECO:0000256" key="5">
    <source>
        <dbReference type="ARBA" id="ARBA00022729"/>
    </source>
</evidence>
<dbReference type="SMART" id="SM00965">
    <property type="entry name" value="STN"/>
    <property type="match status" value="1"/>
</dbReference>
<dbReference type="AlphaFoldDB" id="D7DNC0"/>
<evidence type="ECO:0000256" key="1">
    <source>
        <dbReference type="ARBA" id="ARBA00004442"/>
    </source>
</evidence>
<dbReference type="Pfam" id="PF00263">
    <property type="entry name" value="Secretin"/>
    <property type="match status" value="1"/>
</dbReference>
<reference evidence="14 15" key="2">
    <citation type="journal article" date="2011" name="J. Bacteriol.">
        <title>Genomes of three methylotrophs from a single niche uncover genetic and metabolic divergence of Methylophilaceae.</title>
        <authorList>
            <person name="Lapidus A."/>
            <person name="Clum A."/>
            <person name="Labutti K."/>
            <person name="Kaluzhnaya M.G."/>
            <person name="Lim S."/>
            <person name="Beck D.A."/>
            <person name="Glavina Del Rio T."/>
            <person name="Nolan M."/>
            <person name="Mavromatis K."/>
            <person name="Huntemann M."/>
            <person name="Lucas S."/>
            <person name="Lidstrom M.E."/>
            <person name="Ivanova N."/>
            <person name="Chistoserdova L."/>
        </authorList>
    </citation>
    <scope>NUCLEOTIDE SEQUENCE [LARGE SCALE GENOMIC DNA]</scope>
    <source>
        <strain evidence="14 15">301</strain>
    </source>
</reference>
<dbReference type="Pfam" id="PF07660">
    <property type="entry name" value="STN"/>
    <property type="match status" value="1"/>
</dbReference>
<dbReference type="InterPro" id="IPR004846">
    <property type="entry name" value="T2SS/T3SS_dom"/>
</dbReference>
<evidence type="ECO:0000256" key="11">
    <source>
        <dbReference type="ARBA" id="ARBA00025897"/>
    </source>
</evidence>
<dbReference type="InterPro" id="IPR005644">
    <property type="entry name" value="NolW-like"/>
</dbReference>
<evidence type="ECO:0000259" key="13">
    <source>
        <dbReference type="SMART" id="SM00965"/>
    </source>
</evidence>
<dbReference type="STRING" id="666681.M301_2564"/>
<dbReference type="InterPro" id="IPR051808">
    <property type="entry name" value="Type_IV_pilus_biogenesis"/>
</dbReference>
<sequence length="728" mass="78489" precursor="true">MKNNTWVGKFLQVFLLLGLTLVSGLSLAEEQSTLKNKIESVDFSSLPGGRVAIHIKTTVPLANAPAGFTLNSPARIALDFPGVANGTAKTNIQADQGSLKSVTLAQAKERTRIVLNLSKNVGYNTTINGNDVTIMLQANEASANVGVETKFAEPTLGQQQFAINNVDFARGKNGEGRIIVDLSSASAGINIKQKGKTIVVDFLNTDVPANLQRRLNVTNFNTPVIYVDTMKQGKNGQMVIEPKGNWEQSAYQADKKFIIDVRQVVEDPNKLVRGSKPGYAGEKLSLNFQNIEVRSVLQVIADFTGLNIITSDTVTGNLTLRLKDVPWDQALDIITQSKGLSMRKTGNVILVAPAEEVAAKEKQMLEAAQQINDLEPVRTEVFTLKYMKAESLKDILSDPKQKILSKRGSAVLDPRTNTVFVQDTSKYLDQVQAIISKVDVAVKQVMIESRLVIADDKYSKALGARLGITQGNQSASGNINRTISGSLGNRYTASSAATLTQGTHNGAIQTNDTNQLNNNNVANSVLTSSDGLPDLMSNLAVANATGSIAYSIFSKAAGLVLNMELTAMESDGHGKIVSSPRVTTANQHKAKIAAGTEIPYLEASSSGAATVSFKSAVLSLEVTPQITPDDKIIMELDVKKDRVGQVFSGVPSIETQNINTQVLVGNGETAVLGGIFEQTVRNDVEKVPFFGDLPIMGNLFKKRTTQNDKQELLIFITPRIMDESLNLQ</sequence>
<dbReference type="HOGENOM" id="CLU_006756_0_2_4"/>
<evidence type="ECO:0000256" key="10">
    <source>
        <dbReference type="ARBA" id="ARBA00024678"/>
    </source>
</evidence>
<dbReference type="InterPro" id="IPR013355">
    <property type="entry name" value="Pilus_4_PilQ"/>
</dbReference>
<dbReference type="Gene3D" id="2.60.40.3500">
    <property type="match status" value="1"/>
</dbReference>
<dbReference type="InterPro" id="IPR038591">
    <property type="entry name" value="NolW-like_sf"/>
</dbReference>
<keyword evidence="6" id="KW-0653">Protein transport</keyword>
<keyword evidence="9" id="KW-0178">Competence</keyword>
<dbReference type="InterPro" id="IPR011662">
    <property type="entry name" value="Secretin/TonB_short_N"/>
</dbReference>
<comment type="similarity">
    <text evidence="2">Belongs to the bacterial secretin family. PilQ subfamily.</text>
</comment>
<evidence type="ECO:0000256" key="2">
    <source>
        <dbReference type="ARBA" id="ARBA00006304"/>
    </source>
</evidence>
<evidence type="ECO:0000313" key="14">
    <source>
        <dbReference type="EMBL" id="ADI30921.1"/>
    </source>
</evidence>
<evidence type="ECO:0000256" key="8">
    <source>
        <dbReference type="ARBA" id="ARBA00023237"/>
    </source>
</evidence>
<dbReference type="NCBIfam" id="TIGR02515">
    <property type="entry name" value="IV_pilus_PilQ"/>
    <property type="match status" value="1"/>
</dbReference>
<evidence type="ECO:0000313" key="15">
    <source>
        <dbReference type="Proteomes" id="UP000000383"/>
    </source>
</evidence>
<comment type="subcellular location">
    <subcellularLocation>
        <location evidence="1 12">Cell outer membrane</location>
    </subcellularLocation>
</comment>
<feature type="domain" description="Secretin/TonB short N-terminal" evidence="13">
    <location>
        <begin position="306"/>
        <end position="354"/>
    </location>
</feature>
<dbReference type="Gene3D" id="3.30.1370.130">
    <property type="match status" value="1"/>
</dbReference>
<dbReference type="Gene3D" id="3.30.1370.120">
    <property type="match status" value="1"/>
</dbReference>
<accession>D7DNC0</accession>
<evidence type="ECO:0000256" key="3">
    <source>
        <dbReference type="ARBA" id="ARBA00014124"/>
    </source>
</evidence>
<dbReference type="PROSITE" id="PS00875">
    <property type="entry name" value="T2SP_D"/>
    <property type="match status" value="1"/>
</dbReference>
<dbReference type="RefSeq" id="WP_013149228.1">
    <property type="nucleotide sequence ID" value="NC_014207.1"/>
</dbReference>
<name>D7DNC0_METV0</name>
<dbReference type="InterPro" id="IPR021731">
    <property type="entry name" value="AMIN_dom"/>
</dbReference>
<dbReference type="InterPro" id="IPR001775">
    <property type="entry name" value="GspD/PilQ"/>
</dbReference>
<keyword evidence="15" id="KW-1185">Reference proteome</keyword>
<gene>
    <name evidence="14" type="ordered locus">M301_2564</name>
</gene>
<dbReference type="Pfam" id="PF03958">
    <property type="entry name" value="Secretin_N"/>
    <property type="match status" value="1"/>
</dbReference>
<dbReference type="OrthoDB" id="9779724at2"/>
<evidence type="ECO:0000256" key="4">
    <source>
        <dbReference type="ARBA" id="ARBA00022448"/>
    </source>
</evidence>
<dbReference type="EMBL" id="CP002056">
    <property type="protein sequence ID" value="ADI30921.1"/>
    <property type="molecule type" value="Genomic_DNA"/>
</dbReference>
<dbReference type="Gene3D" id="2.60.40.3470">
    <property type="match status" value="1"/>
</dbReference>
<keyword evidence="4 12" id="KW-0813">Transport</keyword>
<dbReference type="InterPro" id="IPR004845">
    <property type="entry name" value="T2SS_GspD_CS"/>
</dbReference>
<keyword evidence="7" id="KW-0472">Membrane</keyword>
<dbReference type="GO" id="GO:0009279">
    <property type="term" value="C:cell outer membrane"/>
    <property type="evidence" value="ECO:0007669"/>
    <property type="project" value="UniProtKB-SubCell"/>
</dbReference>
<dbReference type="GO" id="GO:0030420">
    <property type="term" value="P:establishment of competence for transformation"/>
    <property type="evidence" value="ECO:0007669"/>
    <property type="project" value="UniProtKB-KW"/>
</dbReference>
<keyword evidence="8" id="KW-0998">Cell outer membrane</keyword>
<proteinExistence type="inferred from homology"/>
<comment type="subunit">
    <text evidence="11">Homododecamer. Tetramer of trimer.</text>
</comment>
<comment type="function">
    <text evidence="10">Required for type IV pilus biogenesis and competence. Could function as a pore for exit of the pilus but also as a channel for entry of heme and antimicrobial agents and uptake of transforming DNA.</text>
</comment>
<keyword evidence="5" id="KW-0732">Signal</keyword>
<dbReference type="KEGG" id="meh:M301_2564"/>
<dbReference type="PRINTS" id="PR00811">
    <property type="entry name" value="BCTERIALGSPD"/>
</dbReference>
<dbReference type="eggNOG" id="COG4796">
    <property type="taxonomic scope" value="Bacteria"/>
</dbReference>
<dbReference type="PANTHER" id="PTHR30604">
    <property type="entry name" value="PROTEIN TRANSPORT PROTEIN HOFQ"/>
    <property type="match status" value="1"/>
</dbReference>